<keyword evidence="1" id="KW-0732">Signal</keyword>
<feature type="chain" id="PRO_5006421069" evidence="1">
    <location>
        <begin position="27"/>
        <end position="585"/>
    </location>
</feature>
<comment type="caution">
    <text evidence="2">The sequence shown here is derived from an EMBL/GenBank/DDBJ whole genome shotgun (WGS) entry which is preliminary data.</text>
</comment>
<evidence type="ECO:0000313" key="2">
    <source>
        <dbReference type="EMBL" id="KRO24873.1"/>
    </source>
</evidence>
<protein>
    <submittedName>
        <fullName evidence="2">Extracellular protein</fullName>
    </submittedName>
</protein>
<evidence type="ECO:0000313" key="3">
    <source>
        <dbReference type="Proteomes" id="UP000050920"/>
    </source>
</evidence>
<feature type="signal peptide" evidence="1">
    <location>
        <begin position="1"/>
        <end position="26"/>
    </location>
</feature>
<dbReference type="SUPFAM" id="SSF63825">
    <property type="entry name" value="YWTD domain"/>
    <property type="match status" value="1"/>
</dbReference>
<dbReference type="RefSeq" id="WP_024626255.1">
    <property type="nucleotide sequence ID" value="NZ_AYGX02000158.1"/>
</dbReference>
<dbReference type="Proteomes" id="UP000050920">
    <property type="component" value="Unassembled WGS sequence"/>
</dbReference>
<proteinExistence type="predicted"/>
<sequence>MGWKKTVGITMLLGCTTLIPALNANAATTYKRSKQTTVASKPYYAKSATGNTYTLKGSAKKTTLKANHALKNYMSTTWTRSKTLKLTRGGKATTYYYVKNAKTGATGWVKSSSVNAGKNFQGTTAKKSSGSYQRAKAGKVYAISGNNSYVKFGKGTALSTTATYKRSKVRTIYKRGKAYQYDYVTSGKTKGWVLHSYLKAATVKQTTTKKAFGATTQVASSNGVTYYQTSGDVLSAYNGNNFKTVNVASNYVMGKPSTYGYSSTYNASNSFQTTAGTIGLLRRTNDAYSNYSFKTSVYLPIDYKDFATKAVFGDPQSATFSKDDKYLYVLYNVPDDATRPISEQTGWVIRYDWAGILKYSKNGSMDNIRRATNHYYNGNMSAQDKTILSYIKVGPQFKSGHVQSLALNPKTNQLWFIKAYKDSYTATAQRLSASTLKPNASVNFTLSSKVHMGSTLTFDNAGNAYFWTQTASTSWAPKNSVKFYKGSLGSGNVHFKLVMQGLLRAPGSTLQSVSYNPKNGRLYLVSDESIFSVPASKLGSLSASDVSATNFSGTREFESLVFKHNSNAGYLLTNKGPEIMQMVMK</sequence>
<dbReference type="EMBL" id="AYGX02000158">
    <property type="protein sequence ID" value="KRO24873.1"/>
    <property type="molecule type" value="Genomic_DNA"/>
</dbReference>
<accession>A0A0R2NGD0</accession>
<reference evidence="2 3" key="1">
    <citation type="journal article" date="2015" name="Genome Announc.">
        <title>Expanding the biotechnology potential of lactobacilli through comparative genomics of 213 strains and associated genera.</title>
        <authorList>
            <person name="Sun Z."/>
            <person name="Harris H.M."/>
            <person name="McCann A."/>
            <person name="Guo C."/>
            <person name="Argimon S."/>
            <person name="Zhang W."/>
            <person name="Yang X."/>
            <person name="Jeffery I.B."/>
            <person name="Cooney J.C."/>
            <person name="Kagawa T.F."/>
            <person name="Liu W."/>
            <person name="Song Y."/>
            <person name="Salvetti E."/>
            <person name="Wrobel A."/>
            <person name="Rasinkangas P."/>
            <person name="Parkhill J."/>
            <person name="Rea M.C."/>
            <person name="O'Sullivan O."/>
            <person name="Ritari J."/>
            <person name="Douillard F.P."/>
            <person name="Paul Ross R."/>
            <person name="Yang R."/>
            <person name="Briner A.E."/>
            <person name="Felis G.E."/>
            <person name="de Vos W.M."/>
            <person name="Barrangou R."/>
            <person name="Klaenhammer T.R."/>
            <person name="Caufield P.W."/>
            <person name="Cui Y."/>
            <person name="Zhang H."/>
            <person name="O'Toole P.W."/>
        </authorList>
    </citation>
    <scope>NUCLEOTIDE SEQUENCE [LARGE SCALE GENOMIC DNA]</scope>
    <source>
        <strain evidence="2 3">DSM 21115</strain>
    </source>
</reference>
<name>A0A0R2NGD0_9LACO</name>
<keyword evidence="3" id="KW-1185">Reference proteome</keyword>
<evidence type="ECO:0000256" key="1">
    <source>
        <dbReference type="SAM" id="SignalP"/>
    </source>
</evidence>
<organism evidence="2 3">
    <name type="scientific">Lactiplantibacillus fabifermentans DSM 21115</name>
    <dbReference type="NCBI Taxonomy" id="1413187"/>
    <lineage>
        <taxon>Bacteria</taxon>
        <taxon>Bacillati</taxon>
        <taxon>Bacillota</taxon>
        <taxon>Bacilli</taxon>
        <taxon>Lactobacillales</taxon>
        <taxon>Lactobacillaceae</taxon>
        <taxon>Lactiplantibacillus</taxon>
    </lineage>
</organism>
<dbReference type="AlphaFoldDB" id="A0A0R2NGD0"/>
<gene>
    <name evidence="2" type="ORF">DY78_GL001547</name>
</gene>